<reference evidence="3" key="1">
    <citation type="submission" date="2022-04" db="EMBL/GenBank/DDBJ databases">
        <title>Halobacillus sp. isolated from saltern.</title>
        <authorList>
            <person name="Won M."/>
            <person name="Lee C.-M."/>
            <person name="Woen H.-Y."/>
            <person name="Kwon S.-W."/>
        </authorList>
    </citation>
    <scope>NUCLEOTIDE SEQUENCE</scope>
    <source>
        <strain evidence="3">SSHM10-5</strain>
    </source>
</reference>
<evidence type="ECO:0000313" key="3">
    <source>
        <dbReference type="EMBL" id="UOR10997.1"/>
    </source>
</evidence>
<dbReference type="SUPFAM" id="SSF53098">
    <property type="entry name" value="Ribonuclease H-like"/>
    <property type="match status" value="1"/>
</dbReference>
<dbReference type="Gene3D" id="1.10.10.60">
    <property type="entry name" value="Homeodomain-like"/>
    <property type="match status" value="1"/>
</dbReference>
<proteinExistence type="predicted"/>
<feature type="compositionally biased region" description="Basic and acidic residues" evidence="1">
    <location>
        <begin position="374"/>
        <end position="389"/>
    </location>
</feature>
<dbReference type="InterPro" id="IPR036397">
    <property type="entry name" value="RNaseH_sf"/>
</dbReference>
<keyword evidence="4" id="KW-1185">Reference proteome</keyword>
<accession>A0ABY4H8H4</accession>
<name>A0ABY4H8H4_9BACI</name>
<dbReference type="PANTHER" id="PTHR35004:SF6">
    <property type="entry name" value="TRANSPOSASE"/>
    <property type="match status" value="1"/>
</dbReference>
<dbReference type="Pfam" id="PF09299">
    <property type="entry name" value="Mu-transpos_C"/>
    <property type="match status" value="1"/>
</dbReference>
<dbReference type="InterPro" id="IPR012337">
    <property type="entry name" value="RNaseH-like_sf"/>
</dbReference>
<dbReference type="EMBL" id="CP095075">
    <property type="protein sequence ID" value="UOR10997.1"/>
    <property type="molecule type" value="Genomic_DNA"/>
</dbReference>
<dbReference type="PROSITE" id="PS50994">
    <property type="entry name" value="INTEGRASE"/>
    <property type="match status" value="1"/>
</dbReference>
<feature type="domain" description="Integrase catalytic" evidence="2">
    <location>
        <begin position="71"/>
        <end position="258"/>
    </location>
</feature>
<gene>
    <name evidence="3" type="ORF">MUO15_15505</name>
</gene>
<organism evidence="3 4">
    <name type="scientific">Halobacillus amylolyticus</name>
    <dbReference type="NCBI Taxonomy" id="2932259"/>
    <lineage>
        <taxon>Bacteria</taxon>
        <taxon>Bacillati</taxon>
        <taxon>Bacillota</taxon>
        <taxon>Bacilli</taxon>
        <taxon>Bacillales</taxon>
        <taxon>Bacillaceae</taxon>
        <taxon>Halobacillus</taxon>
    </lineage>
</organism>
<feature type="region of interest" description="Disordered" evidence="1">
    <location>
        <begin position="373"/>
        <end position="402"/>
    </location>
</feature>
<dbReference type="InterPro" id="IPR001584">
    <property type="entry name" value="Integrase_cat-core"/>
</dbReference>
<evidence type="ECO:0000256" key="1">
    <source>
        <dbReference type="SAM" id="MobiDB-lite"/>
    </source>
</evidence>
<sequence length="402" mass="46480">MIEGLALKKAPPSMASIHRKVERIAMEHGWTVPSYGTVYDIIESLPSSLKTLGNEGSVIYKENFDLIHRREAQQPNEIWQADHTLLDIWIWNEKEKPARPWLTIIMDDYSRAVAGYFLSFDAPSAIQTSLALHQAIWSKEDSRWRVCGIPSIFYTDHGSDFTSDHLEQVGADLRMQLIFSTVGVPRGRGKIERFFQTINQLFLQEQPGYISHSRPSLSPSMTLPELDRQLREFLIETYHFRVHGTTGFPPVTRWESEGFLPQLPNSLEDLDLLLLNVATSRRIHPDGIRFQGFRYESTTLAPYIGEDVTIRYNPRDLAEIRVFFHRQFLCRAICPELAGYEVDIKDIIAARSHRKRNATRQIKTRNAVFEELVQDSHKRSKTTEADETPKSSNTKLKRYKYE</sequence>
<evidence type="ECO:0000259" key="2">
    <source>
        <dbReference type="PROSITE" id="PS50994"/>
    </source>
</evidence>
<dbReference type="PANTHER" id="PTHR35004">
    <property type="entry name" value="TRANSPOSASE RV3428C-RELATED"/>
    <property type="match status" value="1"/>
</dbReference>
<evidence type="ECO:0000313" key="4">
    <source>
        <dbReference type="Proteomes" id="UP000830326"/>
    </source>
</evidence>
<dbReference type="Gene3D" id="2.30.30.130">
    <property type="entry name" value="Transposase, Mu, C-terminal"/>
    <property type="match status" value="1"/>
</dbReference>
<dbReference type="Gene3D" id="3.30.420.10">
    <property type="entry name" value="Ribonuclease H-like superfamily/Ribonuclease H"/>
    <property type="match status" value="1"/>
</dbReference>
<dbReference type="InterPro" id="IPR009004">
    <property type="entry name" value="Transposase_Mu_C"/>
</dbReference>
<dbReference type="Pfam" id="PF00665">
    <property type="entry name" value="rve"/>
    <property type="match status" value="1"/>
</dbReference>
<protein>
    <submittedName>
        <fullName evidence="3">Mu transposase C-terminal domain-containing protein</fullName>
    </submittedName>
</protein>
<dbReference type="Proteomes" id="UP000830326">
    <property type="component" value="Chromosome"/>
</dbReference>
<dbReference type="SUPFAM" id="SSF50610">
    <property type="entry name" value="mu transposase, C-terminal domain"/>
    <property type="match status" value="1"/>
</dbReference>
<dbReference type="InterPro" id="IPR015378">
    <property type="entry name" value="Transposase-like_Mu_C"/>
</dbReference>